<name>A0A2P5YDC2_GOSBA</name>
<evidence type="ECO:0008006" key="3">
    <source>
        <dbReference type="Google" id="ProtNLM"/>
    </source>
</evidence>
<dbReference type="EMBL" id="KZ663340">
    <property type="protein sequence ID" value="PPS13531.1"/>
    <property type="molecule type" value="Genomic_DNA"/>
</dbReference>
<proteinExistence type="predicted"/>
<dbReference type="Proteomes" id="UP000239757">
    <property type="component" value="Unassembled WGS sequence"/>
</dbReference>
<accession>A0A2P5YDC2</accession>
<gene>
    <name evidence="1" type="ORF">GOBAR_AA07045</name>
</gene>
<protein>
    <recommendedName>
        <fullName evidence="3">RNase H type-1 domain-containing protein</fullName>
    </recommendedName>
</protein>
<sequence length="87" mass="9641">MLGEAGDNRGAALVFRGENEGFLSDISSCVGGFYSPRVAEAMVLRTGLLWALDNLLDTESMYTDAQEVYFAIKSFEDDWIEFGSIIF</sequence>
<evidence type="ECO:0000313" key="2">
    <source>
        <dbReference type="Proteomes" id="UP000239757"/>
    </source>
</evidence>
<dbReference type="AlphaFoldDB" id="A0A2P5YDC2"/>
<organism evidence="1 2">
    <name type="scientific">Gossypium barbadense</name>
    <name type="common">Sea Island cotton</name>
    <name type="synonym">Hibiscus barbadensis</name>
    <dbReference type="NCBI Taxonomy" id="3634"/>
    <lineage>
        <taxon>Eukaryota</taxon>
        <taxon>Viridiplantae</taxon>
        <taxon>Streptophyta</taxon>
        <taxon>Embryophyta</taxon>
        <taxon>Tracheophyta</taxon>
        <taxon>Spermatophyta</taxon>
        <taxon>Magnoliopsida</taxon>
        <taxon>eudicotyledons</taxon>
        <taxon>Gunneridae</taxon>
        <taxon>Pentapetalae</taxon>
        <taxon>rosids</taxon>
        <taxon>malvids</taxon>
        <taxon>Malvales</taxon>
        <taxon>Malvaceae</taxon>
        <taxon>Malvoideae</taxon>
        <taxon>Gossypium</taxon>
    </lineage>
</organism>
<evidence type="ECO:0000313" key="1">
    <source>
        <dbReference type="EMBL" id="PPS13531.1"/>
    </source>
</evidence>
<reference evidence="1 2" key="1">
    <citation type="submission" date="2015-01" db="EMBL/GenBank/DDBJ databases">
        <title>Genome of allotetraploid Gossypium barbadense reveals genomic plasticity and fiber elongation in cotton evolution.</title>
        <authorList>
            <person name="Chen X."/>
            <person name="Liu X."/>
            <person name="Zhao B."/>
            <person name="Zheng H."/>
            <person name="Hu Y."/>
            <person name="Lu G."/>
            <person name="Yang C."/>
            <person name="Chen J."/>
            <person name="Shan C."/>
            <person name="Zhang L."/>
            <person name="Zhou Y."/>
            <person name="Wang L."/>
            <person name="Guo W."/>
            <person name="Bai Y."/>
            <person name="Ruan J."/>
            <person name="Shangguan X."/>
            <person name="Mao Y."/>
            <person name="Jiang J."/>
            <person name="Zhu Y."/>
            <person name="Lei J."/>
            <person name="Kang H."/>
            <person name="Chen S."/>
            <person name="He X."/>
            <person name="Wang R."/>
            <person name="Wang Y."/>
            <person name="Chen J."/>
            <person name="Wang L."/>
            <person name="Yu S."/>
            <person name="Wang B."/>
            <person name="Wei J."/>
            <person name="Song S."/>
            <person name="Lu X."/>
            <person name="Gao Z."/>
            <person name="Gu W."/>
            <person name="Deng X."/>
            <person name="Ma D."/>
            <person name="Wang S."/>
            <person name="Liang W."/>
            <person name="Fang L."/>
            <person name="Cai C."/>
            <person name="Zhu X."/>
            <person name="Zhou B."/>
            <person name="Zhang Y."/>
            <person name="Chen Z."/>
            <person name="Xu S."/>
            <person name="Zhu R."/>
            <person name="Wang S."/>
            <person name="Zhang T."/>
            <person name="Zhao G."/>
        </authorList>
    </citation>
    <scope>NUCLEOTIDE SEQUENCE [LARGE SCALE GENOMIC DNA]</scope>
    <source>
        <strain evidence="2">cv. Xinhai21</strain>
        <tissue evidence="1">Leaf</tissue>
    </source>
</reference>